<comment type="subcellular location">
    <subcellularLocation>
        <location evidence="1">Nucleus</location>
    </subcellularLocation>
</comment>
<dbReference type="AlphaFoldDB" id="A0AA35ZX85"/>
<dbReference type="GO" id="GO:0046983">
    <property type="term" value="F:protein dimerization activity"/>
    <property type="evidence" value="ECO:0007669"/>
    <property type="project" value="InterPro"/>
</dbReference>
<dbReference type="EMBL" id="OX465085">
    <property type="protein sequence ID" value="CAI9300570.1"/>
    <property type="molecule type" value="Genomic_DNA"/>
</dbReference>
<dbReference type="GO" id="GO:0005634">
    <property type="term" value="C:nucleus"/>
    <property type="evidence" value="ECO:0007669"/>
    <property type="project" value="UniProtKB-SubCell"/>
</dbReference>
<keyword evidence="3" id="KW-0238">DNA-binding</keyword>
<evidence type="ECO:0000256" key="2">
    <source>
        <dbReference type="ARBA" id="ARBA00023015"/>
    </source>
</evidence>
<dbReference type="InterPro" id="IPR036638">
    <property type="entry name" value="HLH_DNA-bd_sf"/>
</dbReference>
<sequence length="401" mass="46033">MRWAYFVACTNRNTQKNTGDRLTIVVTFNIRIPKIPLHISTKTLKYQYSFSLWINMDEHVVQNDCDLQLSSSTLEGNFNYAPHLGESSLYQHITKAEDCDSYSAPQWIGYQQMPPYYVEYLVGNGISDMQGEIPHDTNGIGCSFTSEESFLSMEAHQVRQSRCQHEEILANNFKNTQHQICYQKQGLDTAAQHKPNMSGITTSRRTYMRQKATDADRRRRTRIAASLDALEDLLPQPKQGNKTNIVDDCIEYIKYLQLHMKELSQNRLVGEPTSNHLTYLEGYGAYLVDEKTATAGGPLEEMLGNLMETSPSAAIKLLESRELVIRYLLGRLGSSEYSGVFGFGLLEWCRHVMSHMVADMVMEGKWEIEGKKMIIGDLWRLERESTFPCRFREETNKEEDE</sequence>
<evidence type="ECO:0000259" key="6">
    <source>
        <dbReference type="PROSITE" id="PS50888"/>
    </source>
</evidence>
<evidence type="ECO:0000313" key="7">
    <source>
        <dbReference type="EMBL" id="CAI9300570.1"/>
    </source>
</evidence>
<gene>
    <name evidence="7" type="ORF">LSALG_LOCUS39197</name>
</gene>
<proteinExistence type="predicted"/>
<dbReference type="PROSITE" id="PS50888">
    <property type="entry name" value="BHLH"/>
    <property type="match status" value="1"/>
</dbReference>
<evidence type="ECO:0000313" key="8">
    <source>
        <dbReference type="Proteomes" id="UP001177003"/>
    </source>
</evidence>
<keyword evidence="2" id="KW-0805">Transcription regulation</keyword>
<dbReference type="InterPro" id="IPR045239">
    <property type="entry name" value="bHLH95_bHLH"/>
</dbReference>
<dbReference type="Gene3D" id="4.10.280.10">
    <property type="entry name" value="Helix-loop-helix DNA-binding domain"/>
    <property type="match status" value="1"/>
</dbReference>
<accession>A0AA35ZX85</accession>
<keyword evidence="5" id="KW-0539">Nucleus</keyword>
<evidence type="ECO:0000256" key="3">
    <source>
        <dbReference type="ARBA" id="ARBA00023125"/>
    </source>
</evidence>
<name>A0AA35ZX85_LACSI</name>
<dbReference type="InterPro" id="IPR045843">
    <property type="entry name" value="IND-like"/>
</dbReference>
<evidence type="ECO:0000256" key="4">
    <source>
        <dbReference type="ARBA" id="ARBA00023163"/>
    </source>
</evidence>
<evidence type="ECO:0000256" key="1">
    <source>
        <dbReference type="ARBA" id="ARBA00004123"/>
    </source>
</evidence>
<keyword evidence="4" id="KW-0804">Transcription</keyword>
<dbReference type="InterPro" id="IPR011598">
    <property type="entry name" value="bHLH_dom"/>
</dbReference>
<dbReference type="PANTHER" id="PTHR16223">
    <property type="entry name" value="TRANSCRIPTION FACTOR BHLH83-RELATED"/>
    <property type="match status" value="1"/>
</dbReference>
<dbReference type="Proteomes" id="UP001177003">
    <property type="component" value="Chromosome 9"/>
</dbReference>
<organism evidence="7 8">
    <name type="scientific">Lactuca saligna</name>
    <name type="common">Willowleaf lettuce</name>
    <dbReference type="NCBI Taxonomy" id="75948"/>
    <lineage>
        <taxon>Eukaryota</taxon>
        <taxon>Viridiplantae</taxon>
        <taxon>Streptophyta</taxon>
        <taxon>Embryophyta</taxon>
        <taxon>Tracheophyta</taxon>
        <taxon>Spermatophyta</taxon>
        <taxon>Magnoliopsida</taxon>
        <taxon>eudicotyledons</taxon>
        <taxon>Gunneridae</taxon>
        <taxon>Pentapetalae</taxon>
        <taxon>asterids</taxon>
        <taxon>campanulids</taxon>
        <taxon>Asterales</taxon>
        <taxon>Asteraceae</taxon>
        <taxon>Cichorioideae</taxon>
        <taxon>Cichorieae</taxon>
        <taxon>Lactucinae</taxon>
        <taxon>Lactuca</taxon>
    </lineage>
</organism>
<dbReference type="PANTHER" id="PTHR16223:SF109">
    <property type="entry name" value="BHLH DOMAIN-CONTAINING PROTEIN"/>
    <property type="match status" value="1"/>
</dbReference>
<protein>
    <recommendedName>
        <fullName evidence="6">BHLH domain-containing protein</fullName>
    </recommendedName>
</protein>
<dbReference type="SUPFAM" id="SSF47459">
    <property type="entry name" value="HLH, helix-loop-helix DNA-binding domain"/>
    <property type="match status" value="1"/>
</dbReference>
<reference evidence="7" key="1">
    <citation type="submission" date="2023-04" db="EMBL/GenBank/DDBJ databases">
        <authorList>
            <person name="Vijverberg K."/>
            <person name="Xiong W."/>
            <person name="Schranz E."/>
        </authorList>
    </citation>
    <scope>NUCLEOTIDE SEQUENCE</scope>
</reference>
<dbReference type="Pfam" id="PF00010">
    <property type="entry name" value="HLH"/>
    <property type="match status" value="1"/>
</dbReference>
<evidence type="ECO:0000256" key="5">
    <source>
        <dbReference type="ARBA" id="ARBA00023242"/>
    </source>
</evidence>
<dbReference type="GO" id="GO:0000978">
    <property type="term" value="F:RNA polymerase II cis-regulatory region sequence-specific DNA binding"/>
    <property type="evidence" value="ECO:0007669"/>
    <property type="project" value="TreeGrafter"/>
</dbReference>
<dbReference type="CDD" id="cd11393">
    <property type="entry name" value="bHLH_AtbHLH_like"/>
    <property type="match status" value="1"/>
</dbReference>
<dbReference type="GO" id="GO:0000981">
    <property type="term" value="F:DNA-binding transcription factor activity, RNA polymerase II-specific"/>
    <property type="evidence" value="ECO:0007669"/>
    <property type="project" value="TreeGrafter"/>
</dbReference>
<feature type="domain" description="BHLH" evidence="6">
    <location>
        <begin position="207"/>
        <end position="256"/>
    </location>
</feature>
<dbReference type="SMART" id="SM00353">
    <property type="entry name" value="HLH"/>
    <property type="match status" value="1"/>
</dbReference>
<keyword evidence="8" id="KW-1185">Reference proteome</keyword>